<sequence>MKAQQELTGQAATAVLDKLNDAVRSGDDSGGIDKNWDGKKLERVVQANAEIMTAFSQQAGHAVSAYVQNKREELLEQKRNADNTAAQDEIQGQINVLNTQERVMNVVIGALTGQLDTAVAHAVLQEAADQMRQYSIESSSRFAGVIVGEDEHGNPLVLSNISGDSAGVRGDGIKLGGVRVDLDLICGAYNQRCATLEDTNGNQILDSKGIPVLKLENGMVVYDTDKAGMSFEKFRLTKDGQKMSGLTGGVQGFEGTMAGKPYAPNSFWDYMVESFAGTHDTIGGGITGLYDEQGNTTRGLSDAQSTIYNTWSAIAIAPSAPFAMSEALPSEAWQVLEILLKGGRQ</sequence>
<organism evidence="1 2">
    <name type="scientific">Thiopseudomonas acetoxidans</name>
    <dbReference type="NCBI Taxonomy" id="3041622"/>
    <lineage>
        <taxon>Bacteria</taxon>
        <taxon>Pseudomonadati</taxon>
        <taxon>Pseudomonadota</taxon>
        <taxon>Gammaproteobacteria</taxon>
        <taxon>Pseudomonadales</taxon>
        <taxon>Pseudomonadaceae</taxon>
        <taxon>Thiopseudomonas</taxon>
    </lineage>
</organism>
<reference evidence="1 2" key="1">
    <citation type="submission" date="2023-06" db="EMBL/GenBank/DDBJ databases">
        <title>Thiopseudomonas sp. CY1220 draft genome sequence.</title>
        <authorList>
            <person name="Zhao G."/>
            <person name="An M."/>
        </authorList>
    </citation>
    <scope>NUCLEOTIDE SEQUENCE [LARGE SCALE GENOMIC DNA]</scope>
    <source>
        <strain evidence="1 2">CY1220</strain>
    </source>
</reference>
<evidence type="ECO:0000313" key="2">
    <source>
        <dbReference type="Proteomes" id="UP001241056"/>
    </source>
</evidence>
<proteinExistence type="predicted"/>
<keyword evidence="2" id="KW-1185">Reference proteome</keyword>
<dbReference type="Proteomes" id="UP001241056">
    <property type="component" value="Unassembled WGS sequence"/>
</dbReference>
<dbReference type="EMBL" id="JAUCDY010000003">
    <property type="protein sequence ID" value="MDM7857439.1"/>
    <property type="molecule type" value="Genomic_DNA"/>
</dbReference>
<evidence type="ECO:0000313" key="1">
    <source>
        <dbReference type="EMBL" id="MDM7857439.1"/>
    </source>
</evidence>
<gene>
    <name evidence="1" type="ORF">QEZ41_04005</name>
</gene>
<protein>
    <recommendedName>
        <fullName evidence="3">DUF1983 domain-containing protein</fullName>
    </recommendedName>
</protein>
<accession>A0ABT7SMM2</accession>
<name>A0ABT7SMM2_9GAMM</name>
<evidence type="ECO:0008006" key="3">
    <source>
        <dbReference type="Google" id="ProtNLM"/>
    </source>
</evidence>
<dbReference type="RefSeq" id="WP_289410093.1">
    <property type="nucleotide sequence ID" value="NZ_JAUCDY010000003.1"/>
</dbReference>
<comment type="caution">
    <text evidence="1">The sequence shown here is derived from an EMBL/GenBank/DDBJ whole genome shotgun (WGS) entry which is preliminary data.</text>
</comment>